<dbReference type="AlphaFoldDB" id="A0A5B7DT68"/>
<proteinExistence type="predicted"/>
<keyword evidence="2" id="KW-1185">Reference proteome</keyword>
<evidence type="ECO:0000313" key="1">
    <source>
        <dbReference type="EMBL" id="MPC24842.1"/>
    </source>
</evidence>
<protein>
    <submittedName>
        <fullName evidence="1">Uncharacterized protein</fullName>
    </submittedName>
</protein>
<organism evidence="1 2">
    <name type="scientific">Portunus trituberculatus</name>
    <name type="common">Swimming crab</name>
    <name type="synonym">Neptunus trituberculatus</name>
    <dbReference type="NCBI Taxonomy" id="210409"/>
    <lineage>
        <taxon>Eukaryota</taxon>
        <taxon>Metazoa</taxon>
        <taxon>Ecdysozoa</taxon>
        <taxon>Arthropoda</taxon>
        <taxon>Crustacea</taxon>
        <taxon>Multicrustacea</taxon>
        <taxon>Malacostraca</taxon>
        <taxon>Eumalacostraca</taxon>
        <taxon>Eucarida</taxon>
        <taxon>Decapoda</taxon>
        <taxon>Pleocyemata</taxon>
        <taxon>Brachyura</taxon>
        <taxon>Eubrachyura</taxon>
        <taxon>Portunoidea</taxon>
        <taxon>Portunidae</taxon>
        <taxon>Portuninae</taxon>
        <taxon>Portunus</taxon>
    </lineage>
</organism>
<accession>A0A5B7DT68</accession>
<gene>
    <name evidence="1" type="ORF">E2C01_017936</name>
</gene>
<dbReference type="Proteomes" id="UP000324222">
    <property type="component" value="Unassembled WGS sequence"/>
</dbReference>
<sequence>MNVAFVLLKEEKKNYQELQTQLHNLVLDLNEGKKTIAEFLRGISHNLRGDSVKAKWVNEAVPPRDTPVMTTSPACCPFSGYWG</sequence>
<evidence type="ECO:0000313" key="2">
    <source>
        <dbReference type="Proteomes" id="UP000324222"/>
    </source>
</evidence>
<name>A0A5B7DT68_PORTR</name>
<dbReference type="EMBL" id="VSRR010001382">
    <property type="protein sequence ID" value="MPC24842.1"/>
    <property type="molecule type" value="Genomic_DNA"/>
</dbReference>
<reference evidence="1 2" key="1">
    <citation type="submission" date="2019-05" db="EMBL/GenBank/DDBJ databases">
        <title>Another draft genome of Portunus trituberculatus and its Hox gene families provides insights of decapod evolution.</title>
        <authorList>
            <person name="Jeong J.-H."/>
            <person name="Song I."/>
            <person name="Kim S."/>
            <person name="Choi T."/>
            <person name="Kim D."/>
            <person name="Ryu S."/>
            <person name="Kim W."/>
        </authorList>
    </citation>
    <scope>NUCLEOTIDE SEQUENCE [LARGE SCALE GENOMIC DNA]</scope>
    <source>
        <tissue evidence="1">Muscle</tissue>
    </source>
</reference>
<comment type="caution">
    <text evidence="1">The sequence shown here is derived from an EMBL/GenBank/DDBJ whole genome shotgun (WGS) entry which is preliminary data.</text>
</comment>